<reference evidence="1 2" key="1">
    <citation type="submission" date="2024-04" db="EMBL/GenBank/DDBJ databases">
        <title>Tritrichomonas musculus Genome.</title>
        <authorList>
            <person name="Alves-Ferreira E."/>
            <person name="Grigg M."/>
            <person name="Lorenzi H."/>
            <person name="Galac M."/>
        </authorList>
    </citation>
    <scope>NUCLEOTIDE SEQUENCE [LARGE SCALE GENOMIC DNA]</scope>
    <source>
        <strain evidence="1 2">EAF2021</strain>
    </source>
</reference>
<organism evidence="1 2">
    <name type="scientific">Tritrichomonas musculus</name>
    <dbReference type="NCBI Taxonomy" id="1915356"/>
    <lineage>
        <taxon>Eukaryota</taxon>
        <taxon>Metamonada</taxon>
        <taxon>Parabasalia</taxon>
        <taxon>Tritrichomonadida</taxon>
        <taxon>Tritrichomonadidae</taxon>
        <taxon>Tritrichomonas</taxon>
    </lineage>
</organism>
<evidence type="ECO:0000313" key="1">
    <source>
        <dbReference type="EMBL" id="KAK8845148.1"/>
    </source>
</evidence>
<keyword evidence="2" id="KW-1185">Reference proteome</keyword>
<gene>
    <name evidence="1" type="ORF">M9Y10_021330</name>
</gene>
<comment type="caution">
    <text evidence="1">The sequence shown here is derived from an EMBL/GenBank/DDBJ whole genome shotgun (WGS) entry which is preliminary data.</text>
</comment>
<protein>
    <submittedName>
        <fullName evidence="1">Uncharacterized protein</fullName>
    </submittedName>
</protein>
<sequence length="79" mass="8363">MKQERFLKSLRTTELITCSDSKPGTTFSVDGSEEACEGVFCGIEPLSGDADDDSPADVPVVVVASVCQGVLLKTVTPER</sequence>
<accession>A0ABR2HEQ7</accession>
<dbReference type="Proteomes" id="UP001470230">
    <property type="component" value="Unassembled WGS sequence"/>
</dbReference>
<evidence type="ECO:0000313" key="2">
    <source>
        <dbReference type="Proteomes" id="UP001470230"/>
    </source>
</evidence>
<name>A0ABR2HEQ7_9EUKA</name>
<dbReference type="EMBL" id="JAPFFF010000031">
    <property type="protein sequence ID" value="KAK8845148.1"/>
    <property type="molecule type" value="Genomic_DNA"/>
</dbReference>
<proteinExistence type="predicted"/>